<accession>A0A3Q7I6Y3</accession>
<reference evidence="1" key="2">
    <citation type="submission" date="2019-01" db="UniProtKB">
        <authorList>
            <consortium name="EnsemblPlants"/>
        </authorList>
    </citation>
    <scope>IDENTIFICATION</scope>
    <source>
        <strain evidence="1">cv. Heinz 1706</strain>
    </source>
</reference>
<dbReference type="InParanoid" id="A0A3Q7I6Y3"/>
<evidence type="ECO:0000313" key="2">
    <source>
        <dbReference type="Proteomes" id="UP000004994"/>
    </source>
</evidence>
<evidence type="ECO:0000313" key="1">
    <source>
        <dbReference type="EnsemblPlants" id="Solyc09g074235.1.1"/>
    </source>
</evidence>
<dbReference type="AlphaFoldDB" id="A0A3Q7I6Y3"/>
<dbReference type="EnsemblPlants" id="Solyc09g074235.1.1">
    <property type="protein sequence ID" value="Solyc09g074235.1.1"/>
    <property type="gene ID" value="Solyc09g074235.1"/>
</dbReference>
<reference evidence="1" key="1">
    <citation type="journal article" date="2012" name="Nature">
        <title>The tomato genome sequence provides insights into fleshy fruit evolution.</title>
        <authorList>
            <consortium name="Tomato Genome Consortium"/>
        </authorList>
    </citation>
    <scope>NUCLEOTIDE SEQUENCE [LARGE SCALE GENOMIC DNA]</scope>
    <source>
        <strain evidence="1">cv. Heinz 1706</strain>
    </source>
</reference>
<dbReference type="Proteomes" id="UP000004994">
    <property type="component" value="Chromosome 9"/>
</dbReference>
<keyword evidence="2" id="KW-1185">Reference proteome</keyword>
<organism evidence="1">
    <name type="scientific">Solanum lycopersicum</name>
    <name type="common">Tomato</name>
    <name type="synonym">Lycopersicon esculentum</name>
    <dbReference type="NCBI Taxonomy" id="4081"/>
    <lineage>
        <taxon>Eukaryota</taxon>
        <taxon>Viridiplantae</taxon>
        <taxon>Streptophyta</taxon>
        <taxon>Embryophyta</taxon>
        <taxon>Tracheophyta</taxon>
        <taxon>Spermatophyta</taxon>
        <taxon>Magnoliopsida</taxon>
        <taxon>eudicotyledons</taxon>
        <taxon>Gunneridae</taxon>
        <taxon>Pentapetalae</taxon>
        <taxon>asterids</taxon>
        <taxon>lamiids</taxon>
        <taxon>Solanales</taxon>
        <taxon>Solanaceae</taxon>
        <taxon>Solanoideae</taxon>
        <taxon>Solaneae</taxon>
        <taxon>Solanum</taxon>
        <taxon>Solanum subgen. Lycopersicon</taxon>
    </lineage>
</organism>
<proteinExistence type="predicted"/>
<name>A0A3Q7I6Y3_SOLLC</name>
<protein>
    <submittedName>
        <fullName evidence="1">Uncharacterized protein</fullName>
    </submittedName>
</protein>
<sequence>MILKQRSQGHKEDSSIRHQLCYYITSIASMRLMLKCILPSTLLTTSDLSTRSSLFIASSVEGAWHDAI</sequence>
<dbReference type="Gramene" id="Solyc09g074235.1.1">
    <property type="protein sequence ID" value="Solyc09g074235.1.1"/>
    <property type="gene ID" value="Solyc09g074235.1"/>
</dbReference>